<feature type="domain" description="TF-B3" evidence="7">
    <location>
        <begin position="216"/>
        <end position="278"/>
    </location>
</feature>
<dbReference type="InterPro" id="IPR003340">
    <property type="entry name" value="B3_DNA-bd"/>
</dbReference>
<evidence type="ECO:0000313" key="8">
    <source>
        <dbReference type="EMBL" id="KAK9714354.1"/>
    </source>
</evidence>
<dbReference type="EMBL" id="JBDFQZ010000006">
    <property type="protein sequence ID" value="KAK9714352.1"/>
    <property type="molecule type" value="Genomic_DNA"/>
</dbReference>
<evidence type="ECO:0000256" key="4">
    <source>
        <dbReference type="ARBA" id="ARBA00023125"/>
    </source>
</evidence>
<feature type="domain" description="TF-B3" evidence="7">
    <location>
        <begin position="10"/>
        <end position="104"/>
    </location>
</feature>
<organism evidence="8 9">
    <name type="scientific">Saponaria officinalis</name>
    <name type="common">Common soapwort</name>
    <name type="synonym">Lychnis saponaria</name>
    <dbReference type="NCBI Taxonomy" id="3572"/>
    <lineage>
        <taxon>Eukaryota</taxon>
        <taxon>Viridiplantae</taxon>
        <taxon>Streptophyta</taxon>
        <taxon>Embryophyta</taxon>
        <taxon>Tracheophyta</taxon>
        <taxon>Spermatophyta</taxon>
        <taxon>Magnoliopsida</taxon>
        <taxon>eudicotyledons</taxon>
        <taxon>Gunneridae</taxon>
        <taxon>Pentapetalae</taxon>
        <taxon>Caryophyllales</taxon>
        <taxon>Caryophyllaceae</taxon>
        <taxon>Caryophylleae</taxon>
        <taxon>Saponaria</taxon>
    </lineage>
</organism>
<dbReference type="Proteomes" id="UP001443914">
    <property type="component" value="Unassembled WGS sequence"/>
</dbReference>
<keyword evidence="4" id="KW-0238">DNA-binding</keyword>
<dbReference type="SMART" id="SM01019">
    <property type="entry name" value="B3"/>
    <property type="match status" value="3"/>
</dbReference>
<evidence type="ECO:0000256" key="5">
    <source>
        <dbReference type="ARBA" id="ARBA00023163"/>
    </source>
</evidence>
<dbReference type="GO" id="GO:0005634">
    <property type="term" value="C:nucleus"/>
    <property type="evidence" value="ECO:0007669"/>
    <property type="project" value="UniProtKB-SubCell"/>
</dbReference>
<dbReference type="Pfam" id="PF02362">
    <property type="entry name" value="B3"/>
    <property type="match status" value="3"/>
</dbReference>
<accession>A0AAW1K4T2</accession>
<proteinExistence type="predicted"/>
<comment type="caution">
    <text evidence="8">The sequence shown here is derived from an EMBL/GenBank/DDBJ whole genome shotgun (WGS) entry which is preliminary data.</text>
</comment>
<evidence type="ECO:0000256" key="3">
    <source>
        <dbReference type="ARBA" id="ARBA00023015"/>
    </source>
</evidence>
<dbReference type="GO" id="GO:0003677">
    <property type="term" value="F:DNA binding"/>
    <property type="evidence" value="ECO:0007669"/>
    <property type="project" value="UniProtKB-KW"/>
</dbReference>
<feature type="domain" description="TF-B3" evidence="7">
    <location>
        <begin position="329"/>
        <end position="423"/>
    </location>
</feature>
<evidence type="ECO:0000259" key="7">
    <source>
        <dbReference type="PROSITE" id="PS50863"/>
    </source>
</evidence>
<evidence type="ECO:0000256" key="6">
    <source>
        <dbReference type="ARBA" id="ARBA00023242"/>
    </source>
</evidence>
<comment type="subcellular location">
    <subcellularLocation>
        <location evidence="1">Nucleus</location>
    </subcellularLocation>
</comment>
<dbReference type="PANTHER" id="PTHR31674">
    <property type="entry name" value="B3 DOMAIN-CONTAINING PROTEIN REM-LIKE 3-RELATED"/>
    <property type="match status" value="1"/>
</dbReference>
<dbReference type="AlphaFoldDB" id="A0AAW1K4T2"/>
<evidence type="ECO:0000256" key="1">
    <source>
        <dbReference type="ARBA" id="ARBA00004123"/>
    </source>
</evidence>
<protein>
    <recommendedName>
        <fullName evidence="7">TF-B3 domain-containing protein</fullName>
    </recommendedName>
</protein>
<dbReference type="EMBL" id="JBDFQZ010000006">
    <property type="protein sequence ID" value="KAK9714354.1"/>
    <property type="molecule type" value="Genomic_DNA"/>
</dbReference>
<reference evidence="8 9" key="1">
    <citation type="submission" date="2024-03" db="EMBL/GenBank/DDBJ databases">
        <title>WGS assembly of Saponaria officinalis var. Norfolk2.</title>
        <authorList>
            <person name="Jenkins J."/>
            <person name="Shu S."/>
            <person name="Grimwood J."/>
            <person name="Barry K."/>
            <person name="Goodstein D."/>
            <person name="Schmutz J."/>
            <person name="Leebens-Mack J."/>
            <person name="Osbourn A."/>
        </authorList>
    </citation>
    <scope>NUCLEOTIDE SEQUENCE [LARGE SCALE GENOMIC DNA]</scope>
    <source>
        <strain evidence="9">cv. Norfolk2</strain>
        <strain evidence="8">JIC</strain>
        <tissue evidence="8">Leaf</tissue>
    </source>
</reference>
<dbReference type="PANTHER" id="PTHR31674:SF62">
    <property type="entry name" value="B3 DOMAIN-CONTAINING PROTEIN REM14-RELATED"/>
    <property type="match status" value="1"/>
</dbReference>
<gene>
    <name evidence="8" type="ORF">RND81_06G087800</name>
</gene>
<dbReference type="SUPFAM" id="SSF101936">
    <property type="entry name" value="DNA-binding pseudobarrel domain"/>
    <property type="match status" value="3"/>
</dbReference>
<keyword evidence="9" id="KW-1185">Reference proteome</keyword>
<evidence type="ECO:0000256" key="2">
    <source>
        <dbReference type="ARBA" id="ARBA00022737"/>
    </source>
</evidence>
<name>A0AAW1K4T2_SAPOF</name>
<dbReference type="InterPro" id="IPR015300">
    <property type="entry name" value="DNA-bd_pseudobarrel_sf"/>
</dbReference>
<dbReference type="PROSITE" id="PS50863">
    <property type="entry name" value="B3"/>
    <property type="match status" value="3"/>
</dbReference>
<keyword evidence="5" id="KW-0804">Transcription</keyword>
<keyword evidence="3" id="KW-0805">Transcription regulation</keyword>
<keyword evidence="6" id="KW-0539">Nucleus</keyword>
<dbReference type="InterPro" id="IPR039218">
    <property type="entry name" value="REM_fam"/>
</dbReference>
<dbReference type="CDD" id="cd10017">
    <property type="entry name" value="B3_DNA"/>
    <property type="match status" value="3"/>
</dbReference>
<keyword evidence="2" id="KW-0677">Repeat</keyword>
<evidence type="ECO:0000313" key="9">
    <source>
        <dbReference type="Proteomes" id="UP001443914"/>
    </source>
</evidence>
<dbReference type="Gene3D" id="2.40.330.10">
    <property type="entry name" value="DNA-binding pseudobarrel domain"/>
    <property type="match status" value="3"/>
</dbReference>
<sequence>MDKQKVCVEGSSFIKVLDHDFSKHLQLPHGFTKTFNGNVPDRFFIENSMTKKCWRVEVEDEDGTIHLRDGWAAFAKANCLEAGDFLLFECEEQSIFQVKIYDQTGCRKNTFVDPKENKPNPMVIDIEEDGRGESFDCEPQIFSKTRQVRTRNLSMLKDSKVIYKKQHSVSKARWKSSKVGENNTSFSVRLAKKYQFIQQTIPMAVGIEKKLTTKEEVVLQDVKGNCWPVRLGHKKTGHVLLLGGWKQFLDGNNIVIGDTLYFDFISETLAAVQVTKSSKPVANHHREAKFYNKDTDGDRGMPQDNHVTKDQTVDASVTPMKAECNVNCSSFSFPWNKRRARSYLYIPKVIAKELKLKNKENVALRDTDGKYWPLEVRAWHDGRVALTRGWCDFWKGLSLKHGDILKFEFVTPRRIQLSIHRRDVPHEANTEKPTIDMEVADMKGSTNDLIDSIIDMDVIDMKASANGVLDSSVATEVMDIKGFAANLLASTQEHYLLQAPPGFKPIEHHLVRQIN</sequence>